<evidence type="ECO:0000256" key="1">
    <source>
        <dbReference type="SAM" id="MobiDB-lite"/>
    </source>
</evidence>
<dbReference type="AlphaFoldDB" id="A0ABD2QGQ3"/>
<dbReference type="Proteomes" id="UP001626550">
    <property type="component" value="Unassembled WGS sequence"/>
</dbReference>
<feature type="compositionally biased region" description="Acidic residues" evidence="1">
    <location>
        <begin position="265"/>
        <end position="286"/>
    </location>
</feature>
<organism evidence="2 3">
    <name type="scientific">Cichlidogyrus casuarinus</name>
    <dbReference type="NCBI Taxonomy" id="1844966"/>
    <lineage>
        <taxon>Eukaryota</taxon>
        <taxon>Metazoa</taxon>
        <taxon>Spiralia</taxon>
        <taxon>Lophotrochozoa</taxon>
        <taxon>Platyhelminthes</taxon>
        <taxon>Monogenea</taxon>
        <taxon>Monopisthocotylea</taxon>
        <taxon>Dactylogyridea</taxon>
        <taxon>Ancyrocephalidae</taxon>
        <taxon>Cichlidogyrus</taxon>
    </lineage>
</organism>
<dbReference type="SUPFAM" id="SSF48371">
    <property type="entry name" value="ARM repeat"/>
    <property type="match status" value="1"/>
</dbReference>
<comment type="caution">
    <text evidence="2">The sequence shown here is derived from an EMBL/GenBank/DDBJ whole genome shotgun (WGS) entry which is preliminary data.</text>
</comment>
<gene>
    <name evidence="2" type="primary">NCAPD2_1</name>
    <name evidence="2" type="ORF">Ciccas_002951</name>
</gene>
<sequence>MKRLVAKILTVLATRYGNAMNINIELNNLLKSHAHMVPILITMIDYFLEDSTMSANVRDLIKEICSLQVGDKDTSVANVSSFIQELAKHRLDLANAYLPVLRNFLDSDSYQLRICALVVIGEVLKEFNGKEQLEDCDKIQRDRLMDQLFEHIWDVNSFVRGKVLQIWNGIVLGEGLPVSRQCQLAARLVGPDGALHDVSTVARKFAIKTLSSMVLQNPASQLSHEQLLSVLKVEEQRLETYSKLLEHGHVLQQAELENRALNSTEQDEENEKNEDESGLSEEEEEQSNQRRSRRLRRAKDYDKEARGLIEATKAFNKVSKSIRPNESLIDDAVGTSCIEDQMAELDVATDRVQEDYERQLACVSFLRQAKGFTELLQQGMADVRNLFYSKILSDVHEAIEFFVVTKEAGVKAVGPSLVAMLSLIWSSDESIRKAVVDASSKLYFMPPAEERLSECEMYEHTFGNLLALVKDSTIGHLASLERVLGLIAEADVLKPGLLHFIWRGLEHQMPVFWGQVMKPQGNSRRNAHELARNLNCTLILLAMLVKGDKRHLSSHLDLLIDICLGADYVEEGRKMPPINLQMAAYVCKLVRKLIPQEKAALVTTQEQNGNKNKVFFDPKTDCFRLPLAHKLFTWTRQILLATLDKPDKSHWIPFADQV</sequence>
<dbReference type="PANTHER" id="PTHR14222">
    <property type="entry name" value="CONDENSIN"/>
    <property type="match status" value="1"/>
</dbReference>
<evidence type="ECO:0000313" key="2">
    <source>
        <dbReference type="EMBL" id="KAL3318382.1"/>
    </source>
</evidence>
<keyword evidence="3" id="KW-1185">Reference proteome</keyword>
<accession>A0ABD2QGQ3</accession>
<dbReference type="InterPro" id="IPR026971">
    <property type="entry name" value="CND1/NCAPD3"/>
</dbReference>
<dbReference type="EMBL" id="JBJKFK010000250">
    <property type="protein sequence ID" value="KAL3318382.1"/>
    <property type="molecule type" value="Genomic_DNA"/>
</dbReference>
<protein>
    <submittedName>
        <fullName evidence="2">Ncapd2p</fullName>
    </submittedName>
</protein>
<name>A0ABD2QGQ3_9PLAT</name>
<evidence type="ECO:0000313" key="3">
    <source>
        <dbReference type="Proteomes" id="UP001626550"/>
    </source>
</evidence>
<reference evidence="2 3" key="1">
    <citation type="submission" date="2024-11" db="EMBL/GenBank/DDBJ databases">
        <title>Adaptive evolution of stress response genes in parasites aligns with host niche diversity.</title>
        <authorList>
            <person name="Hahn C."/>
            <person name="Resl P."/>
        </authorList>
    </citation>
    <scope>NUCLEOTIDE SEQUENCE [LARGE SCALE GENOMIC DNA]</scope>
    <source>
        <strain evidence="2">EGGRZ-B1_66</strain>
        <tissue evidence="2">Body</tissue>
    </source>
</reference>
<dbReference type="PANTHER" id="PTHR14222:SF2">
    <property type="entry name" value="CONDENSIN COMPLEX SUBUNIT 1"/>
    <property type="match status" value="1"/>
</dbReference>
<dbReference type="InterPro" id="IPR016024">
    <property type="entry name" value="ARM-type_fold"/>
</dbReference>
<proteinExistence type="predicted"/>
<feature type="region of interest" description="Disordered" evidence="1">
    <location>
        <begin position="260"/>
        <end position="297"/>
    </location>
</feature>